<name>A0ABP5GCX1_9ACTN</name>
<comment type="caution">
    <text evidence="1">The sequence shown here is derived from an EMBL/GenBank/DDBJ whole genome shotgun (WGS) entry which is preliminary data.</text>
</comment>
<dbReference type="Proteomes" id="UP001500751">
    <property type="component" value="Unassembled WGS sequence"/>
</dbReference>
<protein>
    <submittedName>
        <fullName evidence="1">DUF1702 family protein</fullName>
    </submittedName>
</protein>
<dbReference type="InterPro" id="IPR012964">
    <property type="entry name" value="DUF1702"/>
</dbReference>
<evidence type="ECO:0000313" key="2">
    <source>
        <dbReference type="Proteomes" id="UP001500751"/>
    </source>
</evidence>
<accession>A0ABP5GCX1</accession>
<organism evidence="1 2">
    <name type="scientific">Catenulispora yoronensis</name>
    <dbReference type="NCBI Taxonomy" id="450799"/>
    <lineage>
        <taxon>Bacteria</taxon>
        <taxon>Bacillati</taxon>
        <taxon>Actinomycetota</taxon>
        <taxon>Actinomycetes</taxon>
        <taxon>Catenulisporales</taxon>
        <taxon>Catenulisporaceae</taxon>
        <taxon>Catenulispora</taxon>
    </lineage>
</organism>
<gene>
    <name evidence="1" type="ORF">GCM10009839_54650</name>
</gene>
<evidence type="ECO:0000313" key="1">
    <source>
        <dbReference type="EMBL" id="GAA2044204.1"/>
    </source>
</evidence>
<reference evidence="2" key="1">
    <citation type="journal article" date="2019" name="Int. J. Syst. Evol. Microbiol.">
        <title>The Global Catalogue of Microorganisms (GCM) 10K type strain sequencing project: providing services to taxonomists for standard genome sequencing and annotation.</title>
        <authorList>
            <consortium name="The Broad Institute Genomics Platform"/>
            <consortium name="The Broad Institute Genome Sequencing Center for Infectious Disease"/>
            <person name="Wu L."/>
            <person name="Ma J."/>
        </authorList>
    </citation>
    <scope>NUCLEOTIDE SEQUENCE [LARGE SCALE GENOMIC DNA]</scope>
    <source>
        <strain evidence="2">JCM 16014</strain>
    </source>
</reference>
<sequence>MPALLGTLRRLALTPSFAKVGFAKRGFPAGPPDAAEHLQAIPRSVVCGFEWGIETRTQRELEQRLELVDIALRGFAYEGAAMACTIRDAMAGGRGHRTRDLLLGPGQPHIFLTYIGIGFAMSHLPRPLWRNVLPDLAGSAFYPTMSWFAVDGYGFDLAYFATRRWVDRQRTPKPYAWDGSPDYFPRAVDFGIGRALWFIHCGRPDRTVAAVRRFDPRRQADLFSGTGLAAAFAGGCEATELATLLDGAAEHRAEVSLGAVLAVKGRHFSGHVPPATEAAAKVLTGLSVDQAVDLADRTEVPHGEGTPAEPAYELWRRRIREHFTASPGPAGRPGSPQPRS</sequence>
<dbReference type="Pfam" id="PF08012">
    <property type="entry name" value="DUF1702"/>
    <property type="match status" value="1"/>
</dbReference>
<keyword evidence="2" id="KW-1185">Reference proteome</keyword>
<dbReference type="EMBL" id="BAAAQN010000036">
    <property type="protein sequence ID" value="GAA2044204.1"/>
    <property type="molecule type" value="Genomic_DNA"/>
</dbReference>
<dbReference type="RefSeq" id="WP_344668522.1">
    <property type="nucleotide sequence ID" value="NZ_BAAAQN010000036.1"/>
</dbReference>
<proteinExistence type="predicted"/>